<gene>
    <name evidence="2" type="ORF">DCAF_LOCUS1081</name>
</gene>
<evidence type="ECO:0000256" key="1">
    <source>
        <dbReference type="SAM" id="MobiDB-lite"/>
    </source>
</evidence>
<dbReference type="AlphaFoldDB" id="A0AAV1QSD9"/>
<sequence length="128" mass="13530">HIRCFEHAPSARHGMRTPAASSSVRSLLISSSLRVPIAPRTGASRSNPRLPPVRPSVKHGHVGARARLLSSKRSSASCTGGPPYMPSIYRLLGVPVPGTLGRPLTSRPGHGHANPRHAGTSRQLTITS</sequence>
<feature type="region of interest" description="Disordered" evidence="1">
    <location>
        <begin position="37"/>
        <end position="63"/>
    </location>
</feature>
<protein>
    <submittedName>
        <fullName evidence="2">Uncharacterized protein</fullName>
    </submittedName>
</protein>
<keyword evidence="3" id="KW-1185">Reference proteome</keyword>
<evidence type="ECO:0000313" key="2">
    <source>
        <dbReference type="EMBL" id="CAK7323452.1"/>
    </source>
</evidence>
<proteinExistence type="predicted"/>
<accession>A0AAV1QSD9</accession>
<reference evidence="2 3" key="1">
    <citation type="submission" date="2024-01" db="EMBL/GenBank/DDBJ databases">
        <authorList>
            <person name="Waweru B."/>
        </authorList>
    </citation>
    <scope>NUCLEOTIDE SEQUENCE [LARGE SCALE GENOMIC DNA]</scope>
</reference>
<feature type="non-terminal residue" evidence="2">
    <location>
        <position position="1"/>
    </location>
</feature>
<feature type="region of interest" description="Disordered" evidence="1">
    <location>
        <begin position="96"/>
        <end position="128"/>
    </location>
</feature>
<dbReference type="EMBL" id="CAWUPB010000123">
    <property type="protein sequence ID" value="CAK7323452.1"/>
    <property type="molecule type" value="Genomic_DNA"/>
</dbReference>
<comment type="caution">
    <text evidence="2">The sequence shown here is derived from an EMBL/GenBank/DDBJ whole genome shotgun (WGS) entry which is preliminary data.</text>
</comment>
<name>A0AAV1QSD9_9ROSI</name>
<dbReference type="Proteomes" id="UP001314170">
    <property type="component" value="Unassembled WGS sequence"/>
</dbReference>
<evidence type="ECO:0000313" key="3">
    <source>
        <dbReference type="Proteomes" id="UP001314170"/>
    </source>
</evidence>
<organism evidence="2 3">
    <name type="scientific">Dovyalis caffra</name>
    <dbReference type="NCBI Taxonomy" id="77055"/>
    <lineage>
        <taxon>Eukaryota</taxon>
        <taxon>Viridiplantae</taxon>
        <taxon>Streptophyta</taxon>
        <taxon>Embryophyta</taxon>
        <taxon>Tracheophyta</taxon>
        <taxon>Spermatophyta</taxon>
        <taxon>Magnoliopsida</taxon>
        <taxon>eudicotyledons</taxon>
        <taxon>Gunneridae</taxon>
        <taxon>Pentapetalae</taxon>
        <taxon>rosids</taxon>
        <taxon>fabids</taxon>
        <taxon>Malpighiales</taxon>
        <taxon>Salicaceae</taxon>
        <taxon>Flacourtieae</taxon>
        <taxon>Dovyalis</taxon>
    </lineage>
</organism>